<accession>A0A0E9Y0C1</accession>
<name>A0A0E9Y0C1_ANGAN</name>
<organism evidence="1">
    <name type="scientific">Anguilla anguilla</name>
    <name type="common">European freshwater eel</name>
    <name type="synonym">Muraena anguilla</name>
    <dbReference type="NCBI Taxonomy" id="7936"/>
    <lineage>
        <taxon>Eukaryota</taxon>
        <taxon>Metazoa</taxon>
        <taxon>Chordata</taxon>
        <taxon>Craniata</taxon>
        <taxon>Vertebrata</taxon>
        <taxon>Euteleostomi</taxon>
        <taxon>Actinopterygii</taxon>
        <taxon>Neopterygii</taxon>
        <taxon>Teleostei</taxon>
        <taxon>Anguilliformes</taxon>
        <taxon>Anguillidae</taxon>
        <taxon>Anguilla</taxon>
    </lineage>
</organism>
<proteinExistence type="predicted"/>
<evidence type="ECO:0000313" key="1">
    <source>
        <dbReference type="EMBL" id="JAI07561.1"/>
    </source>
</evidence>
<reference evidence="1" key="2">
    <citation type="journal article" date="2015" name="Fish Shellfish Immunol.">
        <title>Early steps in the European eel (Anguilla anguilla)-Vibrio vulnificus interaction in the gills: Role of the RtxA13 toxin.</title>
        <authorList>
            <person name="Callol A."/>
            <person name="Pajuelo D."/>
            <person name="Ebbesson L."/>
            <person name="Teles M."/>
            <person name="MacKenzie S."/>
            <person name="Amaro C."/>
        </authorList>
    </citation>
    <scope>NUCLEOTIDE SEQUENCE</scope>
</reference>
<sequence length="9" mass="1139">MYEVPFNHC</sequence>
<dbReference type="EMBL" id="GBXM01001017">
    <property type="protein sequence ID" value="JAI07561.1"/>
    <property type="molecule type" value="Transcribed_RNA"/>
</dbReference>
<protein>
    <submittedName>
        <fullName evidence="1">Uncharacterized protein</fullName>
    </submittedName>
</protein>
<dbReference type="EMBL" id="GBXM01092553">
    <property type="protein sequence ID" value="JAH16024.1"/>
    <property type="molecule type" value="Transcribed_RNA"/>
</dbReference>
<reference evidence="1" key="1">
    <citation type="submission" date="2014-11" db="EMBL/GenBank/DDBJ databases">
        <authorList>
            <person name="Amaro Gonzalez C."/>
        </authorList>
    </citation>
    <scope>NUCLEOTIDE SEQUENCE</scope>
</reference>